<proteinExistence type="predicted"/>
<feature type="region of interest" description="Disordered" evidence="1">
    <location>
        <begin position="1"/>
        <end position="41"/>
    </location>
</feature>
<reference evidence="3" key="2">
    <citation type="submission" date="2020-09" db="EMBL/GenBank/DDBJ databases">
        <authorList>
            <person name="Sun Q."/>
            <person name="Ohkuma M."/>
        </authorList>
    </citation>
    <scope>NUCLEOTIDE SEQUENCE</scope>
    <source>
        <strain evidence="3">JCM 15759</strain>
    </source>
</reference>
<evidence type="ECO:0000313" key="3">
    <source>
        <dbReference type="EMBL" id="GGM37235.1"/>
    </source>
</evidence>
<keyword evidence="2" id="KW-0812">Transmembrane</keyword>
<protein>
    <submittedName>
        <fullName evidence="3">Uncharacterized protein</fullName>
    </submittedName>
</protein>
<reference evidence="3" key="1">
    <citation type="journal article" date="2014" name="Int. J. Syst. Evol. Microbiol.">
        <title>Complete genome sequence of Corynebacterium casei LMG S-19264T (=DSM 44701T), isolated from a smear-ripened cheese.</title>
        <authorList>
            <consortium name="US DOE Joint Genome Institute (JGI-PGF)"/>
            <person name="Walter F."/>
            <person name="Albersmeier A."/>
            <person name="Kalinowski J."/>
            <person name="Ruckert C."/>
        </authorList>
    </citation>
    <scope>NUCLEOTIDE SEQUENCE</scope>
    <source>
        <strain evidence="3">JCM 15759</strain>
    </source>
</reference>
<sequence length="214" mass="23519">MTDQVQRSGEELTQAYSSEDSPLVEDQSAESHQNYSDTVSGDRIENIFEDSQTLAEIDWMMSRIHPEPDQTAIIHQIRELIESTDKYIDKSGEKTQKSDINSVTDLLEEHRVYKEDHNSPFSNKRQGTDPSPGNENSSEPGSTNNTARAPSPREIILASLALTFGALVFTVAGIQAIQRNLISPALGSAILSIIIVAGILSLMMGIQFKDGVND</sequence>
<evidence type="ECO:0000256" key="2">
    <source>
        <dbReference type="SAM" id="Phobius"/>
    </source>
</evidence>
<keyword evidence="2" id="KW-1133">Transmembrane helix</keyword>
<dbReference type="EMBL" id="BMON01000002">
    <property type="protein sequence ID" value="GGM37235.1"/>
    <property type="molecule type" value="Genomic_DNA"/>
</dbReference>
<gene>
    <name evidence="3" type="ORF">GCM10009006_17980</name>
</gene>
<organism evidence="3 4">
    <name type="scientific">Haloarcula argentinensis</name>
    <dbReference type="NCBI Taxonomy" id="43776"/>
    <lineage>
        <taxon>Archaea</taxon>
        <taxon>Methanobacteriati</taxon>
        <taxon>Methanobacteriota</taxon>
        <taxon>Stenosarchaea group</taxon>
        <taxon>Halobacteria</taxon>
        <taxon>Halobacteriales</taxon>
        <taxon>Haloarculaceae</taxon>
        <taxon>Haloarcula</taxon>
    </lineage>
</organism>
<accession>A0A830FTD2</accession>
<dbReference type="Proteomes" id="UP000656367">
    <property type="component" value="Unassembled WGS sequence"/>
</dbReference>
<feature type="region of interest" description="Disordered" evidence="1">
    <location>
        <begin position="112"/>
        <end position="149"/>
    </location>
</feature>
<feature type="compositionally biased region" description="Polar residues" evidence="1">
    <location>
        <begin position="119"/>
        <end position="148"/>
    </location>
</feature>
<name>A0A830FTD2_HALAR</name>
<comment type="caution">
    <text evidence="3">The sequence shown here is derived from an EMBL/GenBank/DDBJ whole genome shotgun (WGS) entry which is preliminary data.</text>
</comment>
<feature type="transmembrane region" description="Helical" evidence="2">
    <location>
        <begin position="155"/>
        <end position="174"/>
    </location>
</feature>
<feature type="compositionally biased region" description="Polar residues" evidence="1">
    <location>
        <begin position="30"/>
        <end position="39"/>
    </location>
</feature>
<dbReference type="RefSeq" id="WP_188852311.1">
    <property type="nucleotide sequence ID" value="NZ_BMON01000002.1"/>
</dbReference>
<evidence type="ECO:0000313" key="4">
    <source>
        <dbReference type="Proteomes" id="UP000656367"/>
    </source>
</evidence>
<keyword evidence="2" id="KW-0472">Membrane</keyword>
<feature type="transmembrane region" description="Helical" evidence="2">
    <location>
        <begin position="186"/>
        <end position="208"/>
    </location>
</feature>
<evidence type="ECO:0000256" key="1">
    <source>
        <dbReference type="SAM" id="MobiDB-lite"/>
    </source>
</evidence>
<dbReference type="AlphaFoldDB" id="A0A830FTD2"/>